<feature type="region of interest" description="Disordered" evidence="1">
    <location>
        <begin position="771"/>
        <end position="858"/>
    </location>
</feature>
<feature type="compositionally biased region" description="Polar residues" evidence="1">
    <location>
        <begin position="234"/>
        <end position="248"/>
    </location>
</feature>
<reference evidence="2 3" key="1">
    <citation type="journal article" date="2018" name="Nat. Ecol. Evol.">
        <title>Pezizomycetes genomes reveal the molecular basis of ectomycorrhizal truffle lifestyle.</title>
        <authorList>
            <person name="Murat C."/>
            <person name="Payen T."/>
            <person name="Noel B."/>
            <person name="Kuo A."/>
            <person name="Morin E."/>
            <person name="Chen J."/>
            <person name="Kohler A."/>
            <person name="Krizsan K."/>
            <person name="Balestrini R."/>
            <person name="Da Silva C."/>
            <person name="Montanini B."/>
            <person name="Hainaut M."/>
            <person name="Levati E."/>
            <person name="Barry K.W."/>
            <person name="Belfiori B."/>
            <person name="Cichocki N."/>
            <person name="Clum A."/>
            <person name="Dockter R.B."/>
            <person name="Fauchery L."/>
            <person name="Guy J."/>
            <person name="Iotti M."/>
            <person name="Le Tacon F."/>
            <person name="Lindquist E.A."/>
            <person name="Lipzen A."/>
            <person name="Malagnac F."/>
            <person name="Mello A."/>
            <person name="Molinier V."/>
            <person name="Miyauchi S."/>
            <person name="Poulain J."/>
            <person name="Riccioni C."/>
            <person name="Rubini A."/>
            <person name="Sitrit Y."/>
            <person name="Splivallo R."/>
            <person name="Traeger S."/>
            <person name="Wang M."/>
            <person name="Zifcakova L."/>
            <person name="Wipf D."/>
            <person name="Zambonelli A."/>
            <person name="Paolocci F."/>
            <person name="Nowrousian M."/>
            <person name="Ottonello S."/>
            <person name="Baldrian P."/>
            <person name="Spatafora J.W."/>
            <person name="Henrissat B."/>
            <person name="Nagy L.G."/>
            <person name="Aury J.M."/>
            <person name="Wincker P."/>
            <person name="Grigoriev I.V."/>
            <person name="Bonfante P."/>
            <person name="Martin F.M."/>
        </authorList>
    </citation>
    <scope>NUCLEOTIDE SEQUENCE [LARGE SCALE GENOMIC DNA]</scope>
    <source>
        <strain evidence="2 3">RN42</strain>
    </source>
</reference>
<protein>
    <submittedName>
        <fullName evidence="2">Uncharacterized protein</fullName>
    </submittedName>
</protein>
<feature type="compositionally biased region" description="Basic and acidic residues" evidence="1">
    <location>
        <begin position="249"/>
        <end position="260"/>
    </location>
</feature>
<feature type="region of interest" description="Disordered" evidence="1">
    <location>
        <begin position="1232"/>
        <end position="1251"/>
    </location>
</feature>
<proteinExistence type="predicted"/>
<feature type="region of interest" description="Disordered" evidence="1">
    <location>
        <begin position="411"/>
        <end position="434"/>
    </location>
</feature>
<feature type="compositionally biased region" description="Basic and acidic residues" evidence="1">
    <location>
        <begin position="910"/>
        <end position="922"/>
    </location>
</feature>
<feature type="region of interest" description="Disordered" evidence="1">
    <location>
        <begin position="564"/>
        <end position="616"/>
    </location>
</feature>
<gene>
    <name evidence="2" type="ORF">BJ508DRAFT_171809</name>
</gene>
<organism evidence="2 3">
    <name type="scientific">Ascobolus immersus RN42</name>
    <dbReference type="NCBI Taxonomy" id="1160509"/>
    <lineage>
        <taxon>Eukaryota</taxon>
        <taxon>Fungi</taxon>
        <taxon>Dikarya</taxon>
        <taxon>Ascomycota</taxon>
        <taxon>Pezizomycotina</taxon>
        <taxon>Pezizomycetes</taxon>
        <taxon>Pezizales</taxon>
        <taxon>Ascobolaceae</taxon>
        <taxon>Ascobolus</taxon>
    </lineage>
</organism>
<feature type="region of interest" description="Disordered" evidence="1">
    <location>
        <begin position="34"/>
        <end position="70"/>
    </location>
</feature>
<sequence length="1251" mass="137821">MVPNPAWPPASRVFFPSRMWPSNAMDHIIGDSNATASHMDKDSRQTQQPSRRPGSSRNLSGNPAKHIDHNASVRPDASYHQNAFFNPAYSRHDQQQNQRQRVDFLQASDILGLNEATWNRPEVQHLMVDESTAQNHNPGHKAQESVSKLDYWTDVIDDELLLGLISLFAYCGYLMLKYYGILCDKLWYIIVAAFLAASKWYRDLRHRSTGSHKSAAESQKVPHDFDARTAKITETAQDPSSFTSNPLHNTKEDAQAEKSSRHPSNTRQLPAAPSPPYRRPKSAKRTAKGVPGQVEDDGTGKPSSRGLSIVDMGGKKHKIAWDYGEAGPNGRELWAFIQATRAGKQDIRITSRRKDSSIAQVIHSEAEFIASLKPGAKYWVEDTTEKASDAELHGSNHVHLPSAVPQVVVTEPTESGGSTTRSEQQTLPNNTGMTTKCPLDVKVAEKKKKARHITLLAFHAPMPLDYDSVKTWLGFAGMVSPMLGRITVAGSRTATVKSLYTGELEVELGIPAARIPKDLARMRPLSGYCKLDSNQTVTLFTVLEEPWAFWDEYIVAATTIRLRPKPRPSSGLDTGHNTPDLPAEAASGRINEMGGRGQNNNAQSNPPESQRSTEEPKPVDLFRMEFTPEIAPVVHVNTFQDLFDQFYKDKLDQEGVSDLKRALFVASIELTAEWDSMDLRSYETPRHWISKLKGKHELGFPELVHHFLERWCLGAPSPKAGKSSKLESTPKETPHVEEELLPFQLPSEFTEESLKHPVIAKYSFSAAPIAPIKDASRETQPRAPDSRSSGERQHRQVEQLSTHGPSAFSAPPTGIRLALPAVATTSVGDSDSPQKEDTRQNHQAATKSCLSRAPVSEAGPEIGSSLLQAPIIREAVAASPDFRDGTDTTATRDALNVNRAGKGIDTSLVPREDFSSKKERSSKTCRKKAVRRDSQVSTVEHTIKRGLSVTGRPLDRSKVQPSMSVYPKVDRSIHAHSRSDSYSSTFQPRTRPAQNEPPRNPNSILSPVTDFGTSEVPYGFSPVDSPWPIFPKNRLASPKLQTPVENAISFADEVSLALSNLSRDLQSAIEGKSTDGVHSDAEAKKRASPTEDHPSESLLEIARPSTGNSLVNTRGGVDRPKVENARSGGEQPVLDDITDKNQKVEALPERPESEPGATTVERPTLDHLLATPSSSNCCLIDSSEGNAPNWANSTDVVERRAVWITKSESYEADFIELETETIRNVPSRMEVLNDKVTSSNNEEAPPKTPTG</sequence>
<feature type="region of interest" description="Disordered" evidence="1">
    <location>
        <begin position="907"/>
        <end position="938"/>
    </location>
</feature>
<dbReference type="AlphaFoldDB" id="A0A3N4HTY8"/>
<dbReference type="Proteomes" id="UP000275078">
    <property type="component" value="Unassembled WGS sequence"/>
</dbReference>
<feature type="region of interest" description="Disordered" evidence="1">
    <location>
        <begin position="878"/>
        <end position="897"/>
    </location>
</feature>
<evidence type="ECO:0000256" key="1">
    <source>
        <dbReference type="SAM" id="MobiDB-lite"/>
    </source>
</evidence>
<feature type="compositionally biased region" description="Basic and acidic residues" evidence="1">
    <location>
        <begin position="1072"/>
        <end position="1095"/>
    </location>
</feature>
<keyword evidence="3" id="KW-1185">Reference proteome</keyword>
<feature type="region of interest" description="Disordered" evidence="1">
    <location>
        <begin position="1070"/>
        <end position="1140"/>
    </location>
</feature>
<evidence type="ECO:0000313" key="2">
    <source>
        <dbReference type="EMBL" id="RPA77315.1"/>
    </source>
</evidence>
<name>A0A3N4HTY8_ASCIM</name>
<feature type="region of interest" description="Disordered" evidence="1">
    <location>
        <begin position="234"/>
        <end position="309"/>
    </location>
</feature>
<feature type="compositionally biased region" description="Polar residues" evidence="1">
    <location>
        <begin position="412"/>
        <end position="434"/>
    </location>
</feature>
<evidence type="ECO:0000313" key="3">
    <source>
        <dbReference type="Proteomes" id="UP000275078"/>
    </source>
</evidence>
<feature type="compositionally biased region" description="Polar residues" evidence="1">
    <location>
        <begin position="45"/>
        <end position="61"/>
    </location>
</feature>
<feature type="compositionally biased region" description="Basic and acidic residues" evidence="1">
    <location>
        <begin position="774"/>
        <end position="797"/>
    </location>
</feature>
<feature type="compositionally biased region" description="Polar residues" evidence="1">
    <location>
        <begin position="598"/>
        <end position="610"/>
    </location>
</feature>
<feature type="region of interest" description="Disordered" evidence="1">
    <location>
        <begin position="718"/>
        <end position="737"/>
    </location>
</feature>
<accession>A0A3N4HTY8</accession>
<feature type="compositionally biased region" description="Basic residues" evidence="1">
    <location>
        <begin position="278"/>
        <end position="287"/>
    </location>
</feature>
<dbReference type="EMBL" id="ML119728">
    <property type="protein sequence ID" value="RPA77315.1"/>
    <property type="molecule type" value="Genomic_DNA"/>
</dbReference>
<feature type="compositionally biased region" description="Basic and acidic residues" evidence="1">
    <location>
        <begin position="724"/>
        <end position="737"/>
    </location>
</feature>
<feature type="region of interest" description="Disordered" evidence="1">
    <location>
        <begin position="972"/>
        <end position="1010"/>
    </location>
</feature>